<name>A0AAW1MIV3_POPJA</name>
<keyword evidence="5" id="KW-0175">Coiled coil</keyword>
<dbReference type="EMBL" id="JASPKY010000031">
    <property type="protein sequence ID" value="KAK9747315.1"/>
    <property type="molecule type" value="Genomic_DNA"/>
</dbReference>
<dbReference type="GO" id="GO:0045022">
    <property type="term" value="P:early endosome to late endosome transport"/>
    <property type="evidence" value="ECO:0007669"/>
    <property type="project" value="InterPro"/>
</dbReference>
<keyword evidence="8" id="KW-1185">Reference proteome</keyword>
<protein>
    <recommendedName>
        <fullName evidence="6">ARMC9 CTLH-like domain-containing protein</fullName>
    </recommendedName>
</protein>
<dbReference type="PANTHER" id="PTHR13083:SF3">
    <property type="entry name" value="WD REPEAT-CONTAINING PROTEIN 91"/>
    <property type="match status" value="1"/>
</dbReference>
<gene>
    <name evidence="7" type="ORF">QE152_g5385</name>
</gene>
<dbReference type="PANTHER" id="PTHR13083">
    <property type="entry name" value="WD REPEAT-CONTAINING PROTEIN 91"/>
    <property type="match status" value="1"/>
</dbReference>
<dbReference type="InterPro" id="IPR039724">
    <property type="entry name" value="WDR91"/>
</dbReference>
<comment type="similarity">
    <text evidence="3">Belongs to the WD repeat WDR91 family.</text>
</comment>
<keyword evidence="4" id="KW-0967">Endosome</keyword>
<dbReference type="Proteomes" id="UP001458880">
    <property type="component" value="Unassembled WGS sequence"/>
</dbReference>
<dbReference type="GO" id="GO:0051898">
    <property type="term" value="P:negative regulation of phosphatidylinositol 3-kinase/protein kinase B signal transduction"/>
    <property type="evidence" value="ECO:0007669"/>
    <property type="project" value="InterPro"/>
</dbReference>
<evidence type="ECO:0000256" key="1">
    <source>
        <dbReference type="ARBA" id="ARBA00004412"/>
    </source>
</evidence>
<proteinExistence type="inferred from homology"/>
<evidence type="ECO:0000256" key="2">
    <source>
        <dbReference type="ARBA" id="ARBA00004603"/>
    </source>
</evidence>
<feature type="coiled-coil region" evidence="5">
    <location>
        <begin position="177"/>
        <end position="204"/>
    </location>
</feature>
<comment type="caution">
    <text evidence="7">The sequence shown here is derived from an EMBL/GenBank/DDBJ whole genome shotgun (WGS) entry which is preliminary data.</text>
</comment>
<feature type="domain" description="ARMC9 CTLH-like" evidence="6">
    <location>
        <begin position="49"/>
        <end position="167"/>
    </location>
</feature>
<evidence type="ECO:0000313" key="8">
    <source>
        <dbReference type="Proteomes" id="UP001458880"/>
    </source>
</evidence>
<dbReference type="Pfam" id="PF23138">
    <property type="entry name" value="CTLH_Armc9"/>
    <property type="match status" value="1"/>
</dbReference>
<dbReference type="GO" id="GO:0141039">
    <property type="term" value="F:phosphatidylinositol 3-kinase inhibitor activity"/>
    <property type="evidence" value="ECO:0007669"/>
    <property type="project" value="InterPro"/>
</dbReference>
<dbReference type="GO" id="GO:0031901">
    <property type="term" value="C:early endosome membrane"/>
    <property type="evidence" value="ECO:0007669"/>
    <property type="project" value="TreeGrafter"/>
</dbReference>
<evidence type="ECO:0000256" key="4">
    <source>
        <dbReference type="ARBA" id="ARBA00022753"/>
    </source>
</evidence>
<evidence type="ECO:0000259" key="6">
    <source>
        <dbReference type="Pfam" id="PF23138"/>
    </source>
</evidence>
<comment type="subcellular location">
    <subcellularLocation>
        <location evidence="1">Early endosome</location>
    </subcellularLocation>
    <subcellularLocation>
        <location evidence="2">Late endosome</location>
    </subcellularLocation>
</comment>
<sequence>MAHVQHMDELIKEYLLFRGFTSTVRAFETDLKADKEKGFRVDKIIDQILHIINIYDLNSLRELWTHLDSHMFSKLESHFHPGVKKLENAILKMYLVNAIISNKSEKVAEFFNKMTPELQSREEWKDWFMLPYIKNPEENPIFSLYFTKHWQDTLLVSLHNFLASVFQYMPTPTLMSFEEDANKINKMEAKIESLKKQVTLLTEKGQDTTITPCQVDPPSHDIYDDFYTIAQENSVIDNQAKSLKNLIRTKKRLGSTSARGAKSSQNYIYES</sequence>
<dbReference type="InterPro" id="IPR056327">
    <property type="entry name" value="ARMC9_CTLH-like_dom"/>
</dbReference>
<reference evidence="7 8" key="1">
    <citation type="journal article" date="2024" name="BMC Genomics">
        <title>De novo assembly and annotation of Popillia japonica's genome with initial clues to its potential as an invasive pest.</title>
        <authorList>
            <person name="Cucini C."/>
            <person name="Boschi S."/>
            <person name="Funari R."/>
            <person name="Cardaioli E."/>
            <person name="Iannotti N."/>
            <person name="Marturano G."/>
            <person name="Paoli F."/>
            <person name="Bruttini M."/>
            <person name="Carapelli A."/>
            <person name="Frati F."/>
            <person name="Nardi F."/>
        </authorList>
    </citation>
    <scope>NUCLEOTIDE SEQUENCE [LARGE SCALE GENOMIC DNA]</scope>
    <source>
        <strain evidence="7">DMR45628</strain>
    </source>
</reference>
<evidence type="ECO:0000256" key="3">
    <source>
        <dbReference type="ARBA" id="ARBA00006128"/>
    </source>
</evidence>
<dbReference type="GO" id="GO:0031902">
    <property type="term" value="C:late endosome membrane"/>
    <property type="evidence" value="ECO:0007669"/>
    <property type="project" value="TreeGrafter"/>
</dbReference>
<accession>A0AAW1MIV3</accession>
<organism evidence="7 8">
    <name type="scientific">Popillia japonica</name>
    <name type="common">Japanese beetle</name>
    <dbReference type="NCBI Taxonomy" id="7064"/>
    <lineage>
        <taxon>Eukaryota</taxon>
        <taxon>Metazoa</taxon>
        <taxon>Ecdysozoa</taxon>
        <taxon>Arthropoda</taxon>
        <taxon>Hexapoda</taxon>
        <taxon>Insecta</taxon>
        <taxon>Pterygota</taxon>
        <taxon>Neoptera</taxon>
        <taxon>Endopterygota</taxon>
        <taxon>Coleoptera</taxon>
        <taxon>Polyphaga</taxon>
        <taxon>Scarabaeiformia</taxon>
        <taxon>Scarabaeidae</taxon>
        <taxon>Rutelinae</taxon>
        <taxon>Popillia</taxon>
    </lineage>
</organism>
<dbReference type="AlphaFoldDB" id="A0AAW1MIV3"/>
<evidence type="ECO:0000256" key="5">
    <source>
        <dbReference type="SAM" id="Coils"/>
    </source>
</evidence>
<evidence type="ECO:0000313" key="7">
    <source>
        <dbReference type="EMBL" id="KAK9747315.1"/>
    </source>
</evidence>